<dbReference type="EMBL" id="JARGDH010000001">
    <property type="protein sequence ID" value="KAL0278145.1"/>
    <property type="molecule type" value="Genomic_DNA"/>
</dbReference>
<comment type="caution">
    <text evidence="5">The sequence shown here is derived from an EMBL/GenBank/DDBJ whole genome shotgun (WGS) entry which is preliminary data.</text>
</comment>
<evidence type="ECO:0008006" key="6">
    <source>
        <dbReference type="Google" id="ProtNLM"/>
    </source>
</evidence>
<dbReference type="InterPro" id="IPR010378">
    <property type="entry name" value="TRAPPC13"/>
</dbReference>
<dbReference type="InterPro" id="IPR055427">
    <property type="entry name" value="TRAPPC13_N"/>
</dbReference>
<evidence type="ECO:0000313" key="5">
    <source>
        <dbReference type="EMBL" id="KAL0278146.1"/>
    </source>
</evidence>
<feature type="domain" description="Trafficking protein particle complex subunit 13 N-terminal" evidence="2">
    <location>
        <begin position="11"/>
        <end position="167"/>
    </location>
</feature>
<gene>
    <name evidence="5" type="ORF">PYX00_000053</name>
</gene>
<dbReference type="PANTHER" id="PTHR13134:SF3">
    <property type="entry name" value="TRAFFICKING PROTEIN PARTICLE COMPLEX SUBUNIT 13"/>
    <property type="match status" value="1"/>
</dbReference>
<dbReference type="Pfam" id="PF23643">
    <property type="entry name" value="TRAPPC13_C"/>
    <property type="match status" value="1"/>
</dbReference>
<dbReference type="EMBL" id="JARGDH010000001">
    <property type="protein sequence ID" value="KAL0278146.1"/>
    <property type="molecule type" value="Genomic_DNA"/>
</dbReference>
<evidence type="ECO:0000259" key="4">
    <source>
        <dbReference type="Pfam" id="PF23647"/>
    </source>
</evidence>
<organism evidence="5">
    <name type="scientific">Menopon gallinae</name>
    <name type="common">poultry shaft louse</name>
    <dbReference type="NCBI Taxonomy" id="328185"/>
    <lineage>
        <taxon>Eukaryota</taxon>
        <taxon>Metazoa</taxon>
        <taxon>Ecdysozoa</taxon>
        <taxon>Arthropoda</taxon>
        <taxon>Hexapoda</taxon>
        <taxon>Insecta</taxon>
        <taxon>Pterygota</taxon>
        <taxon>Neoptera</taxon>
        <taxon>Paraneoptera</taxon>
        <taxon>Psocodea</taxon>
        <taxon>Troctomorpha</taxon>
        <taxon>Phthiraptera</taxon>
        <taxon>Amblycera</taxon>
        <taxon>Menoponidae</taxon>
        <taxon>Menopon</taxon>
    </lineage>
</organism>
<proteinExistence type="inferred from homology"/>
<feature type="domain" description="Trafficking protein particle complex subunit 13 middle" evidence="4">
    <location>
        <begin position="171"/>
        <end position="286"/>
    </location>
</feature>
<dbReference type="Pfam" id="PF06159">
    <property type="entry name" value="TRAPPC13_N"/>
    <property type="match status" value="1"/>
</dbReference>
<evidence type="ECO:0000259" key="2">
    <source>
        <dbReference type="Pfam" id="PF06159"/>
    </source>
</evidence>
<comment type="similarity">
    <text evidence="1">Belongs to the TRAPPC13 family.</text>
</comment>
<reference evidence="5" key="1">
    <citation type="journal article" date="2024" name="Gigascience">
        <title>Chromosome-level genome of the poultry shaft louse Menopon gallinae provides insight into the host-switching and adaptive evolution of parasitic lice.</title>
        <authorList>
            <person name="Xu Y."/>
            <person name="Ma L."/>
            <person name="Liu S."/>
            <person name="Liang Y."/>
            <person name="Liu Q."/>
            <person name="He Z."/>
            <person name="Tian L."/>
            <person name="Duan Y."/>
            <person name="Cai W."/>
            <person name="Li H."/>
            <person name="Song F."/>
        </authorList>
    </citation>
    <scope>NUCLEOTIDE SEQUENCE</scope>
    <source>
        <strain evidence="5">Cailab_2023a</strain>
    </source>
</reference>
<dbReference type="Pfam" id="PF23647">
    <property type="entry name" value="TRAPPC13_M"/>
    <property type="match status" value="1"/>
</dbReference>
<protein>
    <recommendedName>
        <fullName evidence="6">Trafficking protein particle complex subunit 13</fullName>
    </recommendedName>
</protein>
<dbReference type="PANTHER" id="PTHR13134">
    <property type="entry name" value="TRAFFICKING PROTEIN PARTICLE COMPLEX SUBUNIT 13"/>
    <property type="match status" value="1"/>
</dbReference>
<evidence type="ECO:0000256" key="1">
    <source>
        <dbReference type="ARBA" id="ARBA00010785"/>
    </source>
</evidence>
<accession>A0AAW2I8B9</accession>
<evidence type="ECO:0000259" key="3">
    <source>
        <dbReference type="Pfam" id="PF23643"/>
    </source>
</evidence>
<feature type="domain" description="Trafficking protein particle complex subunit 13 C-terminal" evidence="3">
    <location>
        <begin position="299"/>
        <end position="394"/>
    </location>
</feature>
<sequence>MENRTLEKVEHLLALKVMRLTKPTIGSPIIVTNEPKDLLEDILNSELKNDIASVSGTETIAAGQFLITPQSFGQIYLGESFLSYILVYNDSLQIAKDVSVKADLQSASKRIELSGNQVADLLPEHTIDQIIHHEVTEIGTHILVCEVSYVTPAGTPLSFRKFFKFQVLQPLDIKTKFYNAESDEVFLEAQVQNITGGPIHLEKVALEPSYLFKVSSLNSPEEKRPGGGLLLPQASRQYLYCLSPISDPSTGSGLGATDIGRLDIVWRSNLGEKGRLQTSPLRRMAPDYGDIRLSVHHLPNIVKIEEPFTLKCKISNLSVRSMDLTLNLEKIYPGLIWIGTSGRRIGTLPVGESTFLELTLVPLTAGLHNISGIRLNDALLGKSYTYDDLAQVFVT</sequence>
<dbReference type="GO" id="GO:1990072">
    <property type="term" value="C:TRAPPIII protein complex"/>
    <property type="evidence" value="ECO:0007669"/>
    <property type="project" value="TreeGrafter"/>
</dbReference>
<name>A0AAW2I8B9_9NEOP</name>
<dbReference type="AlphaFoldDB" id="A0AAW2I8B9"/>
<dbReference type="InterPro" id="IPR055428">
    <property type="entry name" value="TRAPPC13_C"/>
</dbReference>
<dbReference type="InterPro" id="IPR055429">
    <property type="entry name" value="TRAPPC13_M"/>
</dbReference>